<organism evidence="3 4">
    <name type="scientific">Stratiformator vulcanicus</name>
    <dbReference type="NCBI Taxonomy" id="2527980"/>
    <lineage>
        <taxon>Bacteria</taxon>
        <taxon>Pseudomonadati</taxon>
        <taxon>Planctomycetota</taxon>
        <taxon>Planctomycetia</taxon>
        <taxon>Planctomycetales</taxon>
        <taxon>Planctomycetaceae</taxon>
        <taxon>Stratiformator</taxon>
    </lineage>
</organism>
<name>A0A517R219_9PLAN</name>
<feature type="compositionally biased region" description="Polar residues" evidence="1">
    <location>
        <begin position="225"/>
        <end position="243"/>
    </location>
</feature>
<dbReference type="AlphaFoldDB" id="A0A517R219"/>
<dbReference type="Proteomes" id="UP000317318">
    <property type="component" value="Chromosome"/>
</dbReference>
<sequence>MGHWIWRTIAMAGVTSLGLLILAHTQQNLTAAPSAAEAITTVDWNAVGDPDSPGETPSDATAFASIEDEIHPVPDAAQAEPDVELAQNDAPPQESTWGLDFRASPLADAAFETSAAEQPSTPSERNRRFVRNSDFDVTADAPTGSNIEQTQFRAVEDPFDGFEPVAQDPAPVQPVATETSFGFSPEPIPTNEYAPAAESESNWPAFDPVEQAPTPAFDGNPSPAPNQWDNTPPEQPTQGNLHTNFELEYDTKSPPTAAPEPIDDFLIPPGDNASQAAPRQTNLDQPFNSGTKNEFGNEFDRDFDRGFEPRRRDRDPFGEESDSAANSREAVPAFDEREPTDRPRLLPASDFELRGVGTVGENASVTPQQPTLKIEKSAPETAVIGQPYVYEIQVRNTGKADAYQVRVEDLVPRGTTLSGTIPQAEMRGKTLVWDLGTLKSGAEEAIKVRVVPNTSGRIGSVATVSFASEVAARTRIVSPKLSLSVEAPATVNLGEFCEFHFEMENSGEADATGVILGQTLPEGFKHQDGRDLEYEVGTLKAGERRSVRLKVATVGTGQFLSRAALSAQGGLQVEGKAVVTIEDRRLLLTRTGPEARVIGQPGKYVNQVENPGNASLQSVSLVETLPEGLRFLRASDGGTFDPRSRQVIWNLASLAPGQTLETTVWLTPEKIGSFKSNVTVSEVGGREASVQSMTSVAGYAKISPNITGTEIPITVGERCSVEVAIENRGSGAADDVELTVDLSPQLRLLDVRGDLKPAADQFAAVKATSYRLGRPLDPAETKFVTLVVEGVSAGDGRIRCRISDKDGKTPITTDDLIRVFDAAR</sequence>
<dbReference type="InterPro" id="IPR013783">
    <property type="entry name" value="Ig-like_fold"/>
</dbReference>
<dbReference type="InterPro" id="IPR047589">
    <property type="entry name" value="DUF11_rpt"/>
</dbReference>
<feature type="compositionally biased region" description="Basic and acidic residues" evidence="1">
    <location>
        <begin position="298"/>
        <end position="317"/>
    </location>
</feature>
<dbReference type="RefSeq" id="WP_145364002.1">
    <property type="nucleotide sequence ID" value="NZ_CP036268.1"/>
</dbReference>
<evidence type="ECO:0000313" key="4">
    <source>
        <dbReference type="Proteomes" id="UP000317318"/>
    </source>
</evidence>
<dbReference type="NCBIfam" id="TIGR01451">
    <property type="entry name" value="B_ant_repeat"/>
    <property type="match status" value="1"/>
</dbReference>
<feature type="region of interest" description="Disordered" evidence="1">
    <location>
        <begin position="160"/>
        <end position="345"/>
    </location>
</feature>
<feature type="compositionally biased region" description="Basic and acidic residues" evidence="1">
    <location>
        <begin position="334"/>
        <end position="344"/>
    </location>
</feature>
<reference evidence="3 4" key="1">
    <citation type="submission" date="2019-02" db="EMBL/GenBank/DDBJ databases">
        <title>Deep-cultivation of Planctomycetes and their phenomic and genomic characterization uncovers novel biology.</title>
        <authorList>
            <person name="Wiegand S."/>
            <person name="Jogler M."/>
            <person name="Boedeker C."/>
            <person name="Pinto D."/>
            <person name="Vollmers J."/>
            <person name="Rivas-Marin E."/>
            <person name="Kohn T."/>
            <person name="Peeters S.H."/>
            <person name="Heuer A."/>
            <person name="Rast P."/>
            <person name="Oberbeckmann S."/>
            <person name="Bunk B."/>
            <person name="Jeske O."/>
            <person name="Meyerdierks A."/>
            <person name="Storesund J.E."/>
            <person name="Kallscheuer N."/>
            <person name="Luecker S."/>
            <person name="Lage O.M."/>
            <person name="Pohl T."/>
            <person name="Merkel B.J."/>
            <person name="Hornburger P."/>
            <person name="Mueller R.-W."/>
            <person name="Bruemmer F."/>
            <person name="Labrenz M."/>
            <person name="Spormann A.M."/>
            <person name="Op den Camp H."/>
            <person name="Overmann J."/>
            <person name="Amann R."/>
            <person name="Jetten M.S.M."/>
            <person name="Mascher T."/>
            <person name="Medema M.H."/>
            <person name="Devos D.P."/>
            <person name="Kaster A.-K."/>
            <person name="Ovreas L."/>
            <person name="Rohde M."/>
            <person name="Galperin M.Y."/>
            <person name="Jogler C."/>
        </authorList>
    </citation>
    <scope>NUCLEOTIDE SEQUENCE [LARGE SCALE GENOMIC DNA]</scope>
    <source>
        <strain evidence="3 4">Pan189</strain>
    </source>
</reference>
<feature type="domain" description="DUF11" evidence="2">
    <location>
        <begin position="372"/>
        <end position="465"/>
    </location>
</feature>
<feature type="domain" description="DUF11" evidence="2">
    <location>
        <begin position="596"/>
        <end position="682"/>
    </location>
</feature>
<evidence type="ECO:0000313" key="3">
    <source>
        <dbReference type="EMBL" id="QDT37926.1"/>
    </source>
</evidence>
<feature type="compositionally biased region" description="Low complexity" evidence="1">
    <location>
        <begin position="164"/>
        <end position="176"/>
    </location>
</feature>
<dbReference type="Gene3D" id="2.60.40.10">
    <property type="entry name" value="Immunoglobulins"/>
    <property type="match status" value="1"/>
</dbReference>
<gene>
    <name evidence="3" type="primary">omcB_2</name>
    <name evidence="3" type="ORF">Pan189_23090</name>
</gene>
<feature type="compositionally biased region" description="Polar residues" evidence="1">
    <location>
        <begin position="272"/>
        <end position="294"/>
    </location>
</feature>
<dbReference type="OrthoDB" id="282600at2"/>
<dbReference type="PANTHER" id="PTHR34819:SF3">
    <property type="entry name" value="CELL SURFACE PROTEIN"/>
    <property type="match status" value="1"/>
</dbReference>
<dbReference type="InterPro" id="IPR001434">
    <property type="entry name" value="OmcB-like_DUF11"/>
</dbReference>
<feature type="region of interest" description="Disordered" evidence="1">
    <location>
        <begin position="111"/>
        <end position="146"/>
    </location>
</feature>
<evidence type="ECO:0000259" key="2">
    <source>
        <dbReference type="Pfam" id="PF01345"/>
    </source>
</evidence>
<accession>A0A517R219</accession>
<dbReference type="PANTHER" id="PTHR34819">
    <property type="entry name" value="LARGE CYSTEINE-RICH PERIPLASMIC PROTEIN OMCB"/>
    <property type="match status" value="1"/>
</dbReference>
<keyword evidence="4" id="KW-1185">Reference proteome</keyword>
<protein>
    <submittedName>
        <fullName evidence="3">Large cysteine-rich periplasmic protein OmcB</fullName>
    </submittedName>
</protein>
<feature type="compositionally biased region" description="Basic and acidic residues" evidence="1">
    <location>
        <begin position="124"/>
        <end position="134"/>
    </location>
</feature>
<dbReference type="Pfam" id="PF01345">
    <property type="entry name" value="DUF11"/>
    <property type="match status" value="2"/>
</dbReference>
<dbReference type="EMBL" id="CP036268">
    <property type="protein sequence ID" value="QDT37926.1"/>
    <property type="molecule type" value="Genomic_DNA"/>
</dbReference>
<proteinExistence type="predicted"/>
<dbReference type="InterPro" id="IPR051172">
    <property type="entry name" value="Chlamydia_OmcB"/>
</dbReference>
<evidence type="ECO:0000256" key="1">
    <source>
        <dbReference type="SAM" id="MobiDB-lite"/>
    </source>
</evidence>
<dbReference type="KEGG" id="svp:Pan189_23090"/>